<dbReference type="InterPro" id="IPR003594">
    <property type="entry name" value="HATPase_dom"/>
</dbReference>
<name>A0ABS7F042_9PROT</name>
<dbReference type="SMART" id="SM00388">
    <property type="entry name" value="HisKA"/>
    <property type="match status" value="1"/>
</dbReference>
<dbReference type="Proteomes" id="UP001519924">
    <property type="component" value="Unassembled WGS sequence"/>
</dbReference>
<evidence type="ECO:0000259" key="5">
    <source>
        <dbReference type="PROSITE" id="PS50109"/>
    </source>
</evidence>
<dbReference type="InterPro" id="IPR005467">
    <property type="entry name" value="His_kinase_dom"/>
</dbReference>
<accession>A0ABS7F042</accession>
<dbReference type="InterPro" id="IPR003661">
    <property type="entry name" value="HisK_dim/P_dom"/>
</dbReference>
<dbReference type="PROSITE" id="PS50112">
    <property type="entry name" value="PAS"/>
    <property type="match status" value="1"/>
</dbReference>
<feature type="domain" description="Histidine kinase" evidence="5">
    <location>
        <begin position="643"/>
        <end position="867"/>
    </location>
</feature>
<dbReference type="Pfam" id="PF00512">
    <property type="entry name" value="HisKA"/>
    <property type="match status" value="1"/>
</dbReference>
<dbReference type="CDD" id="cd00082">
    <property type="entry name" value="HisKA"/>
    <property type="match status" value="1"/>
</dbReference>
<dbReference type="SUPFAM" id="SSF55874">
    <property type="entry name" value="ATPase domain of HSP90 chaperone/DNA topoisomerase II/histidine kinase"/>
    <property type="match status" value="1"/>
</dbReference>
<dbReference type="CDD" id="cd18774">
    <property type="entry name" value="PDC2_HK_sensor"/>
    <property type="match status" value="1"/>
</dbReference>
<dbReference type="InterPro" id="IPR036890">
    <property type="entry name" value="HATPase_C_sf"/>
</dbReference>
<dbReference type="NCBIfam" id="TIGR00229">
    <property type="entry name" value="sensory_box"/>
    <property type="match status" value="1"/>
</dbReference>
<dbReference type="SUPFAM" id="SSF52172">
    <property type="entry name" value="CheY-like"/>
    <property type="match status" value="1"/>
</dbReference>
<dbReference type="Gene3D" id="1.10.287.130">
    <property type="match status" value="1"/>
</dbReference>
<dbReference type="Gene3D" id="3.30.450.20">
    <property type="entry name" value="PAS domain"/>
    <property type="match status" value="4"/>
</dbReference>
<gene>
    <name evidence="9" type="ORF">K1J50_05795</name>
</gene>
<evidence type="ECO:0000259" key="6">
    <source>
        <dbReference type="PROSITE" id="PS50110"/>
    </source>
</evidence>
<dbReference type="RefSeq" id="WP_220116624.1">
    <property type="nucleotide sequence ID" value="NZ_JAHZUY010000008.1"/>
</dbReference>
<comment type="caution">
    <text evidence="9">The sequence shown here is derived from an EMBL/GenBank/DDBJ whole genome shotgun (WGS) entry which is preliminary data.</text>
</comment>
<evidence type="ECO:0000313" key="10">
    <source>
        <dbReference type="Proteomes" id="UP001519924"/>
    </source>
</evidence>
<dbReference type="SMART" id="SM00448">
    <property type="entry name" value="REC"/>
    <property type="match status" value="1"/>
</dbReference>
<dbReference type="PROSITE" id="PS50109">
    <property type="entry name" value="HIS_KIN"/>
    <property type="match status" value="1"/>
</dbReference>
<dbReference type="Pfam" id="PF08448">
    <property type="entry name" value="PAS_4"/>
    <property type="match status" value="1"/>
</dbReference>
<dbReference type="SUPFAM" id="SSF55785">
    <property type="entry name" value="PYP-like sensor domain (PAS domain)"/>
    <property type="match status" value="2"/>
</dbReference>
<comment type="catalytic activity">
    <reaction evidence="1">
        <text>ATP + protein L-histidine = ADP + protein N-phospho-L-histidine.</text>
        <dbReference type="EC" id="2.7.13.3"/>
    </reaction>
</comment>
<dbReference type="SMART" id="SM00091">
    <property type="entry name" value="PAS"/>
    <property type="match status" value="2"/>
</dbReference>
<sequence>MPSLRQRLLVLAALALLPAWGFAGFAAWRYARAERAHLERSGRDVARTIAGAVDSEVAALRGALRALAASPALAAGDLAAFRRQAERLRPGEHVQVLLADPAGRPLLDTRLSEGAALPPRIGDPDLVRRALEGDAVAVSGVFPGPASGSPVVALALPLRDPATREARYVLLAGTDAVPYWSPLLPRAGLPEGWIASIADAGGTILARHPAPERYVGLPVHPDALAAVAAGAAREGWAAGASRDDQRVYVAYARLSQAPWTALVGVPGEAVDGALRRAMLPVLLGGGALFAVTLASAGLAGTQLARSLGGLAAAARALGRGETPGPGAAGPAPVREAALIAAALAEAAAERRAHEAALAAGEARLRAVIEAVPVGVLIAAAPDGRIVAGNPQAERILRQPIPSWPNVDAFGERIAFHADGRPVAPGEFPLARVLRGGEADAALECLYRRGDGTDAWLRLVAAAIRDRATGALTGAVAAILDVDRERRADAALRDLNVSLERRAAARTAERDRLFQLSLDLFGVLGFDGRIRETNPAWSAALGMTGEELRATPCMELVHPEDRAASRAQVARLLAGERVEWFENRVRRAHDGTWRRFVWTAVAEPPGAEDRVFYCVGRDVTEERAREEQLRQAQRMEAVGQLTGGVAHDFNNLLHVISANLELLRDAAEAAGERARRRHAAALDAARRGASLTRQLLAYARRQPLEPRAFDPGRLLRETAELLRRTLGETIRVETVVEGGLWPAFADPGQMQNALINLAVNARDAMPEGGTLTLEACNAYLDDRYAAAHAEVAPGQYVVFAVTDTGTGMAPEVAARAFEPFFTTKEEGKGTGLGLAMVYGFAKQSGGHVKLYTEVGHGTTAKLYLPRARPEARVEPEAAAGPDAAAAAEAARRAGGTAETVLVVEDDPAVRATVSEMLRDLGYRVLAAPDGAAALALLEGGAPIAVLFSDVVMPGPVRAPELARRAREMRPGIAVLFTSGYTENSIVHQGRLDPGVRLLSKPYARGDLALRLRAALAEARGRTAAARESDGA</sequence>
<organism evidence="9 10">
    <name type="scientific">Caldovatus aquaticus</name>
    <dbReference type="NCBI Taxonomy" id="2865671"/>
    <lineage>
        <taxon>Bacteria</taxon>
        <taxon>Pseudomonadati</taxon>
        <taxon>Pseudomonadota</taxon>
        <taxon>Alphaproteobacteria</taxon>
        <taxon>Acetobacterales</taxon>
        <taxon>Roseomonadaceae</taxon>
        <taxon>Caldovatus</taxon>
    </lineage>
</organism>
<dbReference type="Gene3D" id="3.30.565.10">
    <property type="entry name" value="Histidine kinase-like ATPase, C-terminal domain"/>
    <property type="match status" value="1"/>
</dbReference>
<dbReference type="Pfam" id="PF02518">
    <property type="entry name" value="HATPase_c"/>
    <property type="match status" value="1"/>
</dbReference>
<dbReference type="InterPro" id="IPR001789">
    <property type="entry name" value="Sig_transdc_resp-reg_receiver"/>
</dbReference>
<dbReference type="CDD" id="cd16919">
    <property type="entry name" value="HATPase_CckA-like"/>
    <property type="match status" value="1"/>
</dbReference>
<proteinExistence type="predicted"/>
<dbReference type="InterPro" id="IPR036097">
    <property type="entry name" value="HisK_dim/P_sf"/>
</dbReference>
<dbReference type="PANTHER" id="PTHR43065:SF49">
    <property type="entry name" value="HISTIDINE KINASE"/>
    <property type="match status" value="1"/>
</dbReference>
<dbReference type="PROSITE" id="PS50110">
    <property type="entry name" value="RESPONSE_REGULATORY"/>
    <property type="match status" value="1"/>
</dbReference>
<dbReference type="InterPro" id="IPR011006">
    <property type="entry name" value="CheY-like_superfamily"/>
</dbReference>
<reference evidence="9 10" key="1">
    <citation type="submission" date="2021-08" db="EMBL/GenBank/DDBJ databases">
        <title>Caldovatus sediminis gen. nov., sp. nov., a moderately thermophilic bacterium isolated from a hot spring.</title>
        <authorList>
            <person name="Hu C.-J."/>
            <person name="Li W.-J."/>
            <person name="Xian W.-D."/>
        </authorList>
    </citation>
    <scope>NUCLEOTIDE SEQUENCE [LARGE SCALE GENOMIC DNA]</scope>
    <source>
        <strain evidence="9 10">SYSU G05006</strain>
    </source>
</reference>
<evidence type="ECO:0000256" key="1">
    <source>
        <dbReference type="ARBA" id="ARBA00000085"/>
    </source>
</evidence>
<dbReference type="EC" id="2.7.13.3" evidence="2"/>
<feature type="modified residue" description="4-aspartylphosphate" evidence="4">
    <location>
        <position position="948"/>
    </location>
</feature>
<dbReference type="SMART" id="SM00387">
    <property type="entry name" value="HATPase_c"/>
    <property type="match status" value="1"/>
</dbReference>
<dbReference type="PANTHER" id="PTHR43065">
    <property type="entry name" value="SENSOR HISTIDINE KINASE"/>
    <property type="match status" value="1"/>
</dbReference>
<evidence type="ECO:0000259" key="8">
    <source>
        <dbReference type="PROSITE" id="PS50113"/>
    </source>
</evidence>
<dbReference type="InterPro" id="IPR013656">
    <property type="entry name" value="PAS_4"/>
</dbReference>
<feature type="domain" description="PAC" evidence="8">
    <location>
        <begin position="440"/>
        <end position="493"/>
    </location>
</feature>
<keyword evidence="10" id="KW-1185">Reference proteome</keyword>
<dbReference type="InterPro" id="IPR000700">
    <property type="entry name" value="PAS-assoc_C"/>
</dbReference>
<evidence type="ECO:0000256" key="2">
    <source>
        <dbReference type="ARBA" id="ARBA00012438"/>
    </source>
</evidence>
<dbReference type="PRINTS" id="PR00344">
    <property type="entry name" value="BCTRLSENSOR"/>
</dbReference>
<feature type="domain" description="Response regulatory" evidence="6">
    <location>
        <begin position="898"/>
        <end position="1014"/>
    </location>
</feature>
<feature type="domain" description="PAS" evidence="7">
    <location>
        <begin position="526"/>
        <end position="575"/>
    </location>
</feature>
<protein>
    <recommendedName>
        <fullName evidence="2">histidine kinase</fullName>
        <ecNumber evidence="2">2.7.13.3</ecNumber>
    </recommendedName>
</protein>
<evidence type="ECO:0000259" key="7">
    <source>
        <dbReference type="PROSITE" id="PS50112"/>
    </source>
</evidence>
<evidence type="ECO:0000313" key="9">
    <source>
        <dbReference type="EMBL" id="MBW8268996.1"/>
    </source>
</evidence>
<dbReference type="InterPro" id="IPR004358">
    <property type="entry name" value="Sig_transdc_His_kin-like_C"/>
</dbReference>
<dbReference type="Pfam" id="PF13188">
    <property type="entry name" value="PAS_8"/>
    <property type="match status" value="1"/>
</dbReference>
<keyword evidence="3 4" id="KW-0597">Phosphoprotein</keyword>
<dbReference type="EMBL" id="JAHZUY010000008">
    <property type="protein sequence ID" value="MBW8268996.1"/>
    <property type="molecule type" value="Genomic_DNA"/>
</dbReference>
<dbReference type="InterPro" id="IPR000014">
    <property type="entry name" value="PAS"/>
</dbReference>
<evidence type="ECO:0000256" key="3">
    <source>
        <dbReference type="ARBA" id="ARBA00022553"/>
    </source>
</evidence>
<dbReference type="Gene3D" id="3.40.50.2300">
    <property type="match status" value="1"/>
</dbReference>
<dbReference type="PROSITE" id="PS50113">
    <property type="entry name" value="PAC"/>
    <property type="match status" value="1"/>
</dbReference>
<dbReference type="InterPro" id="IPR035965">
    <property type="entry name" value="PAS-like_dom_sf"/>
</dbReference>
<evidence type="ECO:0000256" key="4">
    <source>
        <dbReference type="PROSITE-ProRule" id="PRU00169"/>
    </source>
</evidence>
<dbReference type="CDD" id="cd00130">
    <property type="entry name" value="PAS"/>
    <property type="match status" value="1"/>
</dbReference>
<dbReference type="SUPFAM" id="SSF47384">
    <property type="entry name" value="Homodimeric domain of signal transducing histidine kinase"/>
    <property type="match status" value="1"/>
</dbReference>
<dbReference type="Pfam" id="PF00072">
    <property type="entry name" value="Response_reg"/>
    <property type="match status" value="1"/>
</dbReference>